<dbReference type="Proteomes" id="UP000790709">
    <property type="component" value="Unassembled WGS sequence"/>
</dbReference>
<comment type="caution">
    <text evidence="1">The sequence shown here is derived from an EMBL/GenBank/DDBJ whole genome shotgun (WGS) entry which is preliminary data.</text>
</comment>
<protein>
    <submittedName>
        <fullName evidence="1">Uncharacterized protein</fullName>
    </submittedName>
</protein>
<sequence>MSSLPRKPDFGGHEPGVWPDSADTRRPVGRPAPMAPPDRYRDSYRRDERDSRERSDRPHYPHGPSHRAMDSYVAPPAYKDREGQRRDHHERMYQDSWPPPREQSWEPERRSRDREWESREERTWVPRAGYDADKARSSEPSRRGHDRARYDDERAHVRSGDYDRGRGPEYERERDYDRSKATHRQPPRHDNAVPPYRRGRSSSRSPPRSGSSSYPAERYKSNRPARRSPSPQSHLPRRNLSRSTADGMSRRSSPRGRAPLESHRSFAADSRSPARSPHYERRSERFDEEPVQRKRSRSRSPPRETGQHSRPHSRASYRDPRSELDSRSDRPVESNDHHLLTPLPPARSPPSQASLLNDVSSDPVQPPDELQTENSAPAVPEAVAEPVQSEVYTDKGKSKDAVVEHDAEGDVKMRSRSTSPPRLVRTPRSPPRHPRNYVKTPPLLTPSAPPHPSQQLNTNFPPKSDGPVQDTVPEKLPAAPKAPSLPQIPKRDPLPNYTASYEAEIARIEAHRAHITAEYAQVAKATRRALHELELATIELRVAQGRREIAETHRKKANLGMLGIDAETTA</sequence>
<accession>A0ACB8BYM3</accession>
<keyword evidence="2" id="KW-1185">Reference proteome</keyword>
<gene>
    <name evidence="1" type="ORF">BV22DRAFT_1080384</name>
</gene>
<proteinExistence type="predicted"/>
<evidence type="ECO:0000313" key="2">
    <source>
        <dbReference type="Proteomes" id="UP000790709"/>
    </source>
</evidence>
<organism evidence="1 2">
    <name type="scientific">Leucogyrophana mollusca</name>
    <dbReference type="NCBI Taxonomy" id="85980"/>
    <lineage>
        <taxon>Eukaryota</taxon>
        <taxon>Fungi</taxon>
        <taxon>Dikarya</taxon>
        <taxon>Basidiomycota</taxon>
        <taxon>Agaricomycotina</taxon>
        <taxon>Agaricomycetes</taxon>
        <taxon>Agaricomycetidae</taxon>
        <taxon>Boletales</taxon>
        <taxon>Boletales incertae sedis</taxon>
        <taxon>Leucogyrophana</taxon>
    </lineage>
</organism>
<evidence type="ECO:0000313" key="1">
    <source>
        <dbReference type="EMBL" id="KAH7929768.1"/>
    </source>
</evidence>
<name>A0ACB8BYM3_9AGAM</name>
<dbReference type="EMBL" id="MU266338">
    <property type="protein sequence ID" value="KAH7929768.1"/>
    <property type="molecule type" value="Genomic_DNA"/>
</dbReference>
<reference evidence="1" key="1">
    <citation type="journal article" date="2021" name="New Phytol.">
        <title>Evolutionary innovations through gain and loss of genes in the ectomycorrhizal Boletales.</title>
        <authorList>
            <person name="Wu G."/>
            <person name="Miyauchi S."/>
            <person name="Morin E."/>
            <person name="Kuo A."/>
            <person name="Drula E."/>
            <person name="Varga T."/>
            <person name="Kohler A."/>
            <person name="Feng B."/>
            <person name="Cao Y."/>
            <person name="Lipzen A."/>
            <person name="Daum C."/>
            <person name="Hundley H."/>
            <person name="Pangilinan J."/>
            <person name="Johnson J."/>
            <person name="Barry K."/>
            <person name="LaButti K."/>
            <person name="Ng V."/>
            <person name="Ahrendt S."/>
            <person name="Min B."/>
            <person name="Choi I.G."/>
            <person name="Park H."/>
            <person name="Plett J.M."/>
            <person name="Magnuson J."/>
            <person name="Spatafora J.W."/>
            <person name="Nagy L.G."/>
            <person name="Henrissat B."/>
            <person name="Grigoriev I.V."/>
            <person name="Yang Z.L."/>
            <person name="Xu J."/>
            <person name="Martin F.M."/>
        </authorList>
    </citation>
    <scope>NUCLEOTIDE SEQUENCE</scope>
    <source>
        <strain evidence="1">KUC20120723A-06</strain>
    </source>
</reference>